<evidence type="ECO:0000256" key="8">
    <source>
        <dbReference type="RuleBase" id="RU363041"/>
    </source>
</evidence>
<feature type="transmembrane region" description="Helical" evidence="8">
    <location>
        <begin position="171"/>
        <end position="190"/>
    </location>
</feature>
<feature type="transmembrane region" description="Helical" evidence="8">
    <location>
        <begin position="74"/>
        <end position="92"/>
    </location>
</feature>
<keyword evidence="5 8" id="KW-0812">Transmembrane</keyword>
<feature type="transmembrane region" description="Helical" evidence="8">
    <location>
        <begin position="98"/>
        <end position="116"/>
    </location>
</feature>
<evidence type="ECO:0000256" key="3">
    <source>
        <dbReference type="ARBA" id="ARBA00022448"/>
    </source>
</evidence>
<evidence type="ECO:0000256" key="7">
    <source>
        <dbReference type="ARBA" id="ARBA00023136"/>
    </source>
</evidence>
<accession>A0ABW0QHH9</accession>
<name>A0ABW0QHH9_9BURK</name>
<organism evidence="9 10">
    <name type="scientific">Polaromonas jejuensis</name>
    <dbReference type="NCBI Taxonomy" id="457502"/>
    <lineage>
        <taxon>Bacteria</taxon>
        <taxon>Pseudomonadati</taxon>
        <taxon>Pseudomonadota</taxon>
        <taxon>Betaproteobacteria</taxon>
        <taxon>Burkholderiales</taxon>
        <taxon>Comamonadaceae</taxon>
        <taxon>Polaromonas</taxon>
    </lineage>
</organism>
<dbReference type="InterPro" id="IPR002781">
    <property type="entry name" value="TM_pro_TauE-like"/>
</dbReference>
<comment type="caution">
    <text evidence="9">The sequence shown here is derived from an EMBL/GenBank/DDBJ whole genome shotgun (WGS) entry which is preliminary data.</text>
</comment>
<evidence type="ECO:0000256" key="5">
    <source>
        <dbReference type="ARBA" id="ARBA00022692"/>
    </source>
</evidence>
<dbReference type="PANTHER" id="PTHR30269:SF37">
    <property type="entry name" value="MEMBRANE TRANSPORTER PROTEIN"/>
    <property type="match status" value="1"/>
</dbReference>
<dbReference type="Proteomes" id="UP001596084">
    <property type="component" value="Unassembled WGS sequence"/>
</dbReference>
<evidence type="ECO:0000256" key="1">
    <source>
        <dbReference type="ARBA" id="ARBA00004651"/>
    </source>
</evidence>
<keyword evidence="10" id="KW-1185">Reference proteome</keyword>
<keyword evidence="3" id="KW-0813">Transport</keyword>
<evidence type="ECO:0000256" key="6">
    <source>
        <dbReference type="ARBA" id="ARBA00022989"/>
    </source>
</evidence>
<keyword evidence="6 8" id="KW-1133">Transmembrane helix</keyword>
<reference evidence="10" key="1">
    <citation type="journal article" date="2019" name="Int. J. Syst. Evol. Microbiol.">
        <title>The Global Catalogue of Microorganisms (GCM) 10K type strain sequencing project: providing services to taxonomists for standard genome sequencing and annotation.</title>
        <authorList>
            <consortium name="The Broad Institute Genomics Platform"/>
            <consortium name="The Broad Institute Genome Sequencing Center for Infectious Disease"/>
            <person name="Wu L."/>
            <person name="Ma J."/>
        </authorList>
    </citation>
    <scope>NUCLEOTIDE SEQUENCE [LARGE SCALE GENOMIC DNA]</scope>
    <source>
        <strain evidence="10">CGMCC 4.7277</strain>
    </source>
</reference>
<feature type="transmembrane region" description="Helical" evidence="8">
    <location>
        <begin position="7"/>
        <end position="36"/>
    </location>
</feature>
<evidence type="ECO:0000256" key="4">
    <source>
        <dbReference type="ARBA" id="ARBA00022475"/>
    </source>
</evidence>
<comment type="subcellular location">
    <subcellularLocation>
        <location evidence="1 8">Cell membrane</location>
        <topology evidence="1 8">Multi-pass membrane protein</topology>
    </subcellularLocation>
</comment>
<evidence type="ECO:0000256" key="2">
    <source>
        <dbReference type="ARBA" id="ARBA00009142"/>
    </source>
</evidence>
<dbReference type="PANTHER" id="PTHR30269">
    <property type="entry name" value="TRANSMEMBRANE PROTEIN YFCA"/>
    <property type="match status" value="1"/>
</dbReference>
<dbReference type="Pfam" id="PF01925">
    <property type="entry name" value="TauE"/>
    <property type="match status" value="1"/>
</dbReference>
<feature type="transmembrane region" description="Helical" evidence="8">
    <location>
        <begin position="228"/>
        <end position="247"/>
    </location>
</feature>
<evidence type="ECO:0000313" key="10">
    <source>
        <dbReference type="Proteomes" id="UP001596084"/>
    </source>
</evidence>
<keyword evidence="4 8" id="KW-1003">Cell membrane</keyword>
<gene>
    <name evidence="9" type="ORF">ACFPP7_24735</name>
</gene>
<protein>
    <recommendedName>
        <fullName evidence="8">Probable membrane transporter protein</fullName>
    </recommendedName>
</protein>
<feature type="transmembrane region" description="Helical" evidence="8">
    <location>
        <begin position="42"/>
        <end position="62"/>
    </location>
</feature>
<sequence>MDSQTALIVTGAVVAGFVQGLSGFGFGLVAMSFWAWTLDPRLAAALVVCGALTGQLIAAVTVRRGFELRRLAPFLAGGLLGIPVGLLVLPWLDVQMFKTFLGLLLMLWCPAMLMAGRLPRIRVGGRLGDGLAGSLGGVMSAMGGFSGVIPTLWCTLRGYDKDAQRAIIQNFNLAVLAVTMSTYVATGIVTRDTLPMLAVVIPAMLIPSLLGGRVYIGLSEAAFRKIVLGLLTASGLALLASSLPLLLGRAS</sequence>
<feature type="transmembrane region" description="Helical" evidence="8">
    <location>
        <begin position="196"/>
        <end position="216"/>
    </location>
</feature>
<dbReference type="InterPro" id="IPR052017">
    <property type="entry name" value="TSUP"/>
</dbReference>
<proteinExistence type="inferred from homology"/>
<keyword evidence="7 8" id="KW-0472">Membrane</keyword>
<dbReference type="EMBL" id="JBHSMX010000066">
    <property type="protein sequence ID" value="MFC5524090.1"/>
    <property type="molecule type" value="Genomic_DNA"/>
</dbReference>
<evidence type="ECO:0000313" key="9">
    <source>
        <dbReference type="EMBL" id="MFC5524090.1"/>
    </source>
</evidence>
<dbReference type="RefSeq" id="WP_068831986.1">
    <property type="nucleotide sequence ID" value="NZ_JBHSMX010000066.1"/>
</dbReference>
<comment type="similarity">
    <text evidence="2 8">Belongs to the 4-toluene sulfonate uptake permease (TSUP) (TC 2.A.102) family.</text>
</comment>